<evidence type="ECO:0000313" key="3">
    <source>
        <dbReference type="Proteomes" id="UP001597261"/>
    </source>
</evidence>
<protein>
    <recommendedName>
        <fullName evidence="4">CAP domain-containing protein</fullName>
    </recommendedName>
</protein>
<name>A0ABW4IVZ2_9ACTN</name>
<evidence type="ECO:0000256" key="1">
    <source>
        <dbReference type="SAM" id="MobiDB-lite"/>
    </source>
</evidence>
<evidence type="ECO:0008006" key="4">
    <source>
        <dbReference type="Google" id="ProtNLM"/>
    </source>
</evidence>
<feature type="compositionally biased region" description="Gly residues" evidence="1">
    <location>
        <begin position="106"/>
        <end position="119"/>
    </location>
</feature>
<sequence length="260" mass="25178">MSWEHRPGDGASGAPAVNDAADAHPASGPHQENGDPQGSPHVYHPYADAAPEYDRYADPAAAHGWQNAYDETQRLPPVSCDGERGSATYDTYDTYDGGPGPAPGAYGDGGGDGGYGPGPRAGSRRRARSAPRFRLPRPAVVAAGALGAVGVAVALAGAFSSGSSGAPGAGEPARPNVKPSLPLPEGPVSSATEPSAGATGSPSAGASSSASDAASGDPAGSPAPTTSAPAASPSATASATGTAGVVRKPGRGHGATKGPR</sequence>
<keyword evidence="3" id="KW-1185">Reference proteome</keyword>
<feature type="compositionally biased region" description="Low complexity" evidence="1">
    <location>
        <begin position="162"/>
        <end position="175"/>
    </location>
</feature>
<comment type="caution">
    <text evidence="2">The sequence shown here is derived from an EMBL/GenBank/DDBJ whole genome shotgun (WGS) entry which is preliminary data.</text>
</comment>
<gene>
    <name evidence="2" type="ORF">ACFSL4_22715</name>
</gene>
<feature type="region of interest" description="Disordered" evidence="1">
    <location>
        <begin position="73"/>
        <end position="131"/>
    </location>
</feature>
<proteinExistence type="predicted"/>
<organism evidence="2 3">
    <name type="scientific">Streptomyces caeni</name>
    <dbReference type="NCBI Taxonomy" id="2307231"/>
    <lineage>
        <taxon>Bacteria</taxon>
        <taxon>Bacillati</taxon>
        <taxon>Actinomycetota</taxon>
        <taxon>Actinomycetes</taxon>
        <taxon>Kitasatosporales</taxon>
        <taxon>Streptomycetaceae</taxon>
        <taxon>Streptomyces</taxon>
    </lineage>
</organism>
<dbReference type="EMBL" id="JBHUDX010000064">
    <property type="protein sequence ID" value="MFD1660937.1"/>
    <property type="molecule type" value="Genomic_DNA"/>
</dbReference>
<feature type="compositionally biased region" description="Low complexity" evidence="1">
    <location>
        <begin position="194"/>
        <end position="244"/>
    </location>
</feature>
<feature type="region of interest" description="Disordered" evidence="1">
    <location>
        <begin position="162"/>
        <end position="260"/>
    </location>
</feature>
<evidence type="ECO:0000313" key="2">
    <source>
        <dbReference type="EMBL" id="MFD1660937.1"/>
    </source>
</evidence>
<dbReference type="RefSeq" id="WP_381085886.1">
    <property type="nucleotide sequence ID" value="NZ_JBHUDX010000064.1"/>
</dbReference>
<accession>A0ABW4IVZ2</accession>
<reference evidence="3" key="1">
    <citation type="journal article" date="2019" name="Int. J. Syst. Evol. Microbiol.">
        <title>The Global Catalogue of Microorganisms (GCM) 10K type strain sequencing project: providing services to taxonomists for standard genome sequencing and annotation.</title>
        <authorList>
            <consortium name="The Broad Institute Genomics Platform"/>
            <consortium name="The Broad Institute Genome Sequencing Center for Infectious Disease"/>
            <person name="Wu L."/>
            <person name="Ma J."/>
        </authorList>
    </citation>
    <scope>NUCLEOTIDE SEQUENCE [LARGE SCALE GENOMIC DNA]</scope>
    <source>
        <strain evidence="3">CGMCC 1.12470</strain>
    </source>
</reference>
<feature type="compositionally biased region" description="Basic residues" evidence="1">
    <location>
        <begin position="122"/>
        <end position="131"/>
    </location>
</feature>
<feature type="region of interest" description="Disordered" evidence="1">
    <location>
        <begin position="1"/>
        <end position="57"/>
    </location>
</feature>
<dbReference type="Proteomes" id="UP001597261">
    <property type="component" value="Unassembled WGS sequence"/>
</dbReference>